<feature type="compositionally biased region" description="Acidic residues" evidence="2">
    <location>
        <begin position="274"/>
        <end position="292"/>
    </location>
</feature>
<evidence type="ECO:0000256" key="2">
    <source>
        <dbReference type="SAM" id="MobiDB-lite"/>
    </source>
</evidence>
<organism evidence="4 5">
    <name type="scientific">Aspergillus flavus (strain ATCC 200026 / FGSC A1120 / IAM 13836 / NRRL 3357 / JCM 12722 / SRRC 167)</name>
    <dbReference type="NCBI Taxonomy" id="332952"/>
    <lineage>
        <taxon>Eukaryota</taxon>
        <taxon>Fungi</taxon>
        <taxon>Dikarya</taxon>
        <taxon>Ascomycota</taxon>
        <taxon>Pezizomycotina</taxon>
        <taxon>Eurotiomycetes</taxon>
        <taxon>Eurotiomycetidae</taxon>
        <taxon>Eurotiales</taxon>
        <taxon>Aspergillaceae</taxon>
        <taxon>Aspergillus</taxon>
        <taxon>Aspergillus subgen. Circumdati</taxon>
    </lineage>
</organism>
<evidence type="ECO:0000313" key="4">
    <source>
        <dbReference type="EMBL" id="QRD92124.1"/>
    </source>
</evidence>
<sequence>MRSSRLRTTLSRFQKPKALWPDPERSIGKFLGIKKGNLNIWQAEGPAKEAFESITPHITELLEYSCGPVPSSSFVLFDIFMIGETRETALPHIMFSCKHCEPRKSAVAAMRKSNILEQCPPGIHLGNWDYPPHSKDPQHLASTACHKSSDFYVSQENESISSPYNNRSITVHNPYKEGMGQALQLVLQNTSTEPGYLRTATIGSIVMLSGRRFYLAPAHVRYPQSHILPDMVPQGSRSEDSECEFGGFDDGDESMSDSLEVEFMSQYSLTPESSDLEEDWDLDEDDSFSDVESDCLNSEVQAESPDSSIVAPSDGANYVPDDANIPSLLHPPYPEVKFPFLKSDNLDYCLIEVEETEHYMPDLPVLSQENICQLNSGSVDVLAATGSGNVLAGVLSSRVSYIRLPNGTRFVQFLSVQFEDLLQPGDSGSIVRDARTGMIYGHIVAGDIGSQTAIIIPAVDVLNDLMAKSTSTEIASAEHNPETFTHQRGLETTSKENGKISVHVSRKCPFCPEDAWPHHIEKHVQRVDHISYIRSAEGYDASLLGSQISGRASIGPNTARNIEITGQTSPCGVGSVCEADPKVDLKNNSPLIAKSLHQQRPDPKDDEWKAGQFLERLESQSAQDNRLDMGTIVPDDIDPTSSSDSISLVRPGYPNQALIRDYTVDWICAIPTEDAAAKALLDEEQDSPFCNTSYQVHEKSNPPQVRNTCRWLVSHSNFQSWKNSDSGGFVWLSGKPGSGKSILSGALVDGRLVNDESAKIRYFFKDNEEKNCTETAMRALLHLVFRAKKKLDFEFVGQMWTSAAYDSSTGDVICLLDALEECQQPKRDRLVQDLEQFSTFSRGRVKVGPNVKFLEHLLAQDINGYALGQIGKNIMTISVLLVGGYGTSSAANLAEDMMQRLLTIPIALIIYTGDRAPSSKHDIHLRYVIVSIRYKGERGILQYDFSKTTPQQVAQEANAINIPNEGDHQIHITFGSHNSGLQVARSNFRLTQGELTTRGYNPTKRIIAAVARRRVILMRILTLSIAYQPFSPLVARPQRSESRSFRSYLI</sequence>
<dbReference type="GO" id="GO:0009116">
    <property type="term" value="P:nucleoside metabolic process"/>
    <property type="evidence" value="ECO:0007669"/>
    <property type="project" value="InterPro"/>
</dbReference>
<proteinExistence type="predicted"/>
<dbReference type="Gene3D" id="3.40.50.1580">
    <property type="entry name" value="Nucleoside phosphorylase domain"/>
    <property type="match status" value="1"/>
</dbReference>
<feature type="region of interest" description="Disordered" evidence="2">
    <location>
        <begin position="270"/>
        <end position="292"/>
    </location>
</feature>
<evidence type="ECO:0000259" key="3">
    <source>
        <dbReference type="Pfam" id="PF24883"/>
    </source>
</evidence>
<keyword evidence="5" id="KW-1185">Reference proteome</keyword>
<dbReference type="GO" id="GO:0003824">
    <property type="term" value="F:catalytic activity"/>
    <property type="evidence" value="ECO:0007669"/>
    <property type="project" value="InterPro"/>
</dbReference>
<dbReference type="AlphaFoldDB" id="A0A7U2MYB7"/>
<accession>A0A7U2MYB7</accession>
<dbReference type="Gene3D" id="3.40.50.300">
    <property type="entry name" value="P-loop containing nucleotide triphosphate hydrolases"/>
    <property type="match status" value="1"/>
</dbReference>
<evidence type="ECO:0000256" key="1">
    <source>
        <dbReference type="ARBA" id="ARBA00022737"/>
    </source>
</evidence>
<feature type="compositionally biased region" description="Acidic residues" evidence="2">
    <location>
        <begin position="241"/>
        <end position="251"/>
    </location>
</feature>
<dbReference type="InterPro" id="IPR056884">
    <property type="entry name" value="NPHP3-like_N"/>
</dbReference>
<feature type="region of interest" description="Disordered" evidence="2">
    <location>
        <begin position="230"/>
        <end position="251"/>
    </location>
</feature>
<dbReference type="VEuPathDB" id="FungiDB:AFLA_012932"/>
<dbReference type="InterPro" id="IPR027417">
    <property type="entry name" value="P-loop_NTPase"/>
</dbReference>
<protein>
    <recommendedName>
        <fullName evidence="3">Nephrocystin 3-like N-terminal domain-containing protein</fullName>
    </recommendedName>
</protein>
<name>A0A7U2MYB7_ASPFN</name>
<dbReference type="Proteomes" id="UP000596276">
    <property type="component" value="Chromosome 7"/>
</dbReference>
<dbReference type="EMBL" id="CP044617">
    <property type="protein sequence ID" value="QRD92124.1"/>
    <property type="molecule type" value="Genomic_DNA"/>
</dbReference>
<keyword evidence="1" id="KW-0677">Repeat</keyword>
<dbReference type="VEuPathDB" id="FungiDB:F9C07_2281263"/>
<evidence type="ECO:0000313" key="5">
    <source>
        <dbReference type="Proteomes" id="UP000596276"/>
    </source>
</evidence>
<dbReference type="InterPro" id="IPR035994">
    <property type="entry name" value="Nucleoside_phosphorylase_sf"/>
</dbReference>
<feature type="domain" description="Nephrocystin 3-like N-terminal" evidence="3">
    <location>
        <begin position="707"/>
        <end position="847"/>
    </location>
</feature>
<dbReference type="PANTHER" id="PTHR10039">
    <property type="entry name" value="AMELOGENIN"/>
    <property type="match status" value="1"/>
</dbReference>
<feature type="region of interest" description="Disordered" evidence="2">
    <location>
        <begin position="629"/>
        <end position="648"/>
    </location>
</feature>
<dbReference type="Pfam" id="PF24883">
    <property type="entry name" value="NPHP3_N"/>
    <property type="match status" value="1"/>
</dbReference>
<gene>
    <name evidence="4" type="ORF">F9C07_2281263</name>
</gene>
<reference evidence="5" key="1">
    <citation type="journal article" date="2021" name="G3 (Bethesda)">
        <title>Chromosome assembled and annotated genome sequence of Aspergillus flavus NRRL 3357.</title>
        <authorList>
            <person name="Skerker J.M."/>
            <person name="Pianalto K.M."/>
            <person name="Mondo S.J."/>
            <person name="Yang K."/>
            <person name="Arkin A.P."/>
            <person name="Keller N.P."/>
            <person name="Grigoriev I.V."/>
            <person name="Louise Glass N.L."/>
        </authorList>
    </citation>
    <scope>NUCLEOTIDE SEQUENCE [LARGE SCALE GENOMIC DNA]</scope>
    <source>
        <strain evidence="5">ATCC 200026 / FGSC A1120 / IAM 13836 / NRRL 3357 / JCM 12722 / SRRC 167</strain>
    </source>
</reference>